<dbReference type="SUPFAM" id="SSF46689">
    <property type="entry name" value="Homeodomain-like"/>
    <property type="match status" value="1"/>
</dbReference>
<gene>
    <name evidence="6" type="ORF">GCM10009751_35000</name>
</gene>
<reference evidence="6 7" key="1">
    <citation type="journal article" date="2019" name="Int. J. Syst. Evol. Microbiol.">
        <title>The Global Catalogue of Microorganisms (GCM) 10K type strain sequencing project: providing services to taxonomists for standard genome sequencing and annotation.</title>
        <authorList>
            <consortium name="The Broad Institute Genomics Platform"/>
            <consortium name="The Broad Institute Genome Sequencing Center for Infectious Disease"/>
            <person name="Wu L."/>
            <person name="Ma J."/>
        </authorList>
    </citation>
    <scope>NUCLEOTIDE SEQUENCE [LARGE SCALE GENOMIC DNA]</scope>
    <source>
        <strain evidence="6 7">JCM 14326</strain>
    </source>
</reference>
<dbReference type="PANTHER" id="PTHR47506:SF1">
    <property type="entry name" value="HTH-TYPE TRANSCRIPTIONAL REGULATOR YJDC"/>
    <property type="match status" value="1"/>
</dbReference>
<feature type="domain" description="HTH tetR-type" evidence="5">
    <location>
        <begin position="10"/>
        <end position="70"/>
    </location>
</feature>
<evidence type="ECO:0000313" key="6">
    <source>
        <dbReference type="EMBL" id="GAA1872640.1"/>
    </source>
</evidence>
<dbReference type="SUPFAM" id="SSF48498">
    <property type="entry name" value="Tetracyclin repressor-like, C-terminal domain"/>
    <property type="match status" value="1"/>
</dbReference>
<evidence type="ECO:0000256" key="2">
    <source>
        <dbReference type="ARBA" id="ARBA00023125"/>
    </source>
</evidence>
<dbReference type="Gene3D" id="1.10.357.10">
    <property type="entry name" value="Tetracycline Repressor, domain 2"/>
    <property type="match status" value="1"/>
</dbReference>
<dbReference type="InterPro" id="IPR009057">
    <property type="entry name" value="Homeodomain-like_sf"/>
</dbReference>
<proteinExistence type="predicted"/>
<keyword evidence="1" id="KW-0805">Transcription regulation</keyword>
<evidence type="ECO:0000259" key="5">
    <source>
        <dbReference type="PROSITE" id="PS50977"/>
    </source>
</evidence>
<dbReference type="RefSeq" id="WP_344105443.1">
    <property type="nucleotide sequence ID" value="NZ_BAAANL010000008.1"/>
</dbReference>
<dbReference type="InterPro" id="IPR023772">
    <property type="entry name" value="DNA-bd_HTH_TetR-type_CS"/>
</dbReference>
<dbReference type="InterPro" id="IPR036271">
    <property type="entry name" value="Tet_transcr_reg_TetR-rel_C_sf"/>
</dbReference>
<dbReference type="InterPro" id="IPR001647">
    <property type="entry name" value="HTH_TetR"/>
</dbReference>
<evidence type="ECO:0000313" key="7">
    <source>
        <dbReference type="Proteomes" id="UP001501094"/>
    </source>
</evidence>
<dbReference type="EMBL" id="BAAANL010000008">
    <property type="protein sequence ID" value="GAA1872640.1"/>
    <property type="molecule type" value="Genomic_DNA"/>
</dbReference>
<accession>A0ABN2NK66</accession>
<dbReference type="PROSITE" id="PS01081">
    <property type="entry name" value="HTH_TETR_1"/>
    <property type="match status" value="1"/>
</dbReference>
<dbReference type="Proteomes" id="UP001501094">
    <property type="component" value="Unassembled WGS sequence"/>
</dbReference>
<sequence>MPKVSDEYRQARREEILAAAERAFAAKGYQRTSISDVLAESGLSTGAVYAHFTGKQDLFVAVARDTLLRRTAALEREAAGGPPPSPGQMLRILLESLLREGGDPQLLVQLWSEATIEPSIRAAVNELVQVARTAFDARLRRWFAEHPEHAPDGTDVAVRDVVPVMLALAQGFLIQHAILDDFDPDAYLDAVAAVLPG</sequence>
<dbReference type="PRINTS" id="PR00455">
    <property type="entry name" value="HTHTETR"/>
</dbReference>
<name>A0ABN2NK66_9MICO</name>
<feature type="DNA-binding region" description="H-T-H motif" evidence="4">
    <location>
        <begin position="33"/>
        <end position="52"/>
    </location>
</feature>
<evidence type="ECO:0000256" key="3">
    <source>
        <dbReference type="ARBA" id="ARBA00023163"/>
    </source>
</evidence>
<comment type="caution">
    <text evidence="6">The sequence shown here is derived from an EMBL/GenBank/DDBJ whole genome shotgun (WGS) entry which is preliminary data.</text>
</comment>
<evidence type="ECO:0000256" key="1">
    <source>
        <dbReference type="ARBA" id="ARBA00023015"/>
    </source>
</evidence>
<keyword evidence="3" id="KW-0804">Transcription</keyword>
<evidence type="ECO:0000256" key="4">
    <source>
        <dbReference type="PROSITE-ProRule" id="PRU00335"/>
    </source>
</evidence>
<protein>
    <recommendedName>
        <fullName evidence="5">HTH tetR-type domain-containing protein</fullName>
    </recommendedName>
</protein>
<dbReference type="Pfam" id="PF00440">
    <property type="entry name" value="TetR_N"/>
    <property type="match status" value="1"/>
</dbReference>
<keyword evidence="2 4" id="KW-0238">DNA-binding</keyword>
<organism evidence="6 7">
    <name type="scientific">Myceligenerans crystallogenes</name>
    <dbReference type="NCBI Taxonomy" id="316335"/>
    <lineage>
        <taxon>Bacteria</taxon>
        <taxon>Bacillati</taxon>
        <taxon>Actinomycetota</taxon>
        <taxon>Actinomycetes</taxon>
        <taxon>Micrococcales</taxon>
        <taxon>Promicromonosporaceae</taxon>
        <taxon>Myceligenerans</taxon>
    </lineage>
</organism>
<dbReference type="PANTHER" id="PTHR47506">
    <property type="entry name" value="TRANSCRIPTIONAL REGULATORY PROTEIN"/>
    <property type="match status" value="1"/>
</dbReference>
<keyword evidence="7" id="KW-1185">Reference proteome</keyword>
<dbReference type="PROSITE" id="PS50977">
    <property type="entry name" value="HTH_TETR_2"/>
    <property type="match status" value="1"/>
</dbReference>